<dbReference type="GeneID" id="112289005"/>
<dbReference type="EnsemblPlants" id="Pp3c11_23630V3.1">
    <property type="protein sequence ID" value="Pp3c11_23630V3.1"/>
    <property type="gene ID" value="Pp3c11_23630"/>
</dbReference>
<accession>A0A2K1JW09</accession>
<evidence type="ECO:0000256" key="2">
    <source>
        <dbReference type="ARBA" id="ARBA00022692"/>
    </source>
</evidence>
<reference evidence="8 10" key="2">
    <citation type="journal article" date="2018" name="Plant J.">
        <title>The Physcomitrella patens chromosome-scale assembly reveals moss genome structure and evolution.</title>
        <authorList>
            <person name="Lang D."/>
            <person name="Ullrich K.K."/>
            <person name="Murat F."/>
            <person name="Fuchs J."/>
            <person name="Jenkins J."/>
            <person name="Haas F.B."/>
            <person name="Piednoel M."/>
            <person name="Gundlach H."/>
            <person name="Van Bel M."/>
            <person name="Meyberg R."/>
            <person name="Vives C."/>
            <person name="Morata J."/>
            <person name="Symeonidi A."/>
            <person name="Hiss M."/>
            <person name="Muchero W."/>
            <person name="Kamisugi Y."/>
            <person name="Saleh O."/>
            <person name="Blanc G."/>
            <person name="Decker E.L."/>
            <person name="van Gessel N."/>
            <person name="Grimwood J."/>
            <person name="Hayes R.D."/>
            <person name="Graham S.W."/>
            <person name="Gunter L.E."/>
            <person name="McDaniel S.F."/>
            <person name="Hoernstein S.N.W."/>
            <person name="Larsson A."/>
            <person name="Li F.W."/>
            <person name="Perroud P.F."/>
            <person name="Phillips J."/>
            <person name="Ranjan P."/>
            <person name="Rokshar D.S."/>
            <person name="Rothfels C.J."/>
            <person name="Schneider L."/>
            <person name="Shu S."/>
            <person name="Stevenson D.W."/>
            <person name="Thummler F."/>
            <person name="Tillich M."/>
            <person name="Villarreal Aguilar J.C."/>
            <person name="Widiez T."/>
            <person name="Wong G.K."/>
            <person name="Wymore A."/>
            <person name="Zhang Y."/>
            <person name="Zimmer A.D."/>
            <person name="Quatrano R.S."/>
            <person name="Mayer K.F.X."/>
            <person name="Goodstein D."/>
            <person name="Casacuberta J.M."/>
            <person name="Vandepoele K."/>
            <person name="Reski R."/>
            <person name="Cuming A.C."/>
            <person name="Tuskan G.A."/>
            <person name="Maumus F."/>
            <person name="Salse J."/>
            <person name="Schmutz J."/>
            <person name="Rensing S.A."/>
        </authorList>
    </citation>
    <scope>NUCLEOTIDE SEQUENCE [LARGE SCALE GENOMIC DNA]</scope>
    <source>
        <strain evidence="9 10">cv. Gransden 2004</strain>
    </source>
</reference>
<proteinExistence type="inferred from homology"/>
<feature type="transmembrane region" description="Helical" evidence="7">
    <location>
        <begin position="66"/>
        <end position="89"/>
    </location>
</feature>
<dbReference type="PANTHER" id="PTHR47002:SF2">
    <property type="entry name" value="AQUAPORIN AQPAE.A-LIKE"/>
    <property type="match status" value="1"/>
</dbReference>
<evidence type="ECO:0000313" key="8">
    <source>
        <dbReference type="EMBL" id="PNR45704.1"/>
    </source>
</evidence>
<feature type="transmembrane region" description="Helical" evidence="7">
    <location>
        <begin position="142"/>
        <end position="164"/>
    </location>
</feature>
<comment type="subcellular location">
    <subcellularLocation>
        <location evidence="1">Membrane</location>
        <topology evidence="1">Multi-pass membrane protein</topology>
    </subcellularLocation>
</comment>
<dbReference type="PRINTS" id="PR00783">
    <property type="entry name" value="MINTRINSICP"/>
</dbReference>
<evidence type="ECO:0000256" key="4">
    <source>
        <dbReference type="ARBA" id="ARBA00023136"/>
    </source>
</evidence>
<dbReference type="STRING" id="3218.A0A2K1JW09"/>
<dbReference type="EnsemblPlants" id="Pp3c11_23630V3.3">
    <property type="protein sequence ID" value="Pp3c11_23630V3.3"/>
    <property type="gene ID" value="Pp3c11_23630"/>
</dbReference>
<keyword evidence="4 7" id="KW-0472">Membrane</keyword>
<feature type="region of interest" description="Disordered" evidence="6">
    <location>
        <begin position="340"/>
        <end position="371"/>
    </location>
</feature>
<organism evidence="8">
    <name type="scientific">Physcomitrium patens</name>
    <name type="common">Spreading-leaved earth moss</name>
    <name type="synonym">Physcomitrella patens</name>
    <dbReference type="NCBI Taxonomy" id="3218"/>
    <lineage>
        <taxon>Eukaryota</taxon>
        <taxon>Viridiplantae</taxon>
        <taxon>Streptophyta</taxon>
        <taxon>Embryophyta</taxon>
        <taxon>Bryophyta</taxon>
        <taxon>Bryophytina</taxon>
        <taxon>Bryopsida</taxon>
        <taxon>Funariidae</taxon>
        <taxon>Funariales</taxon>
        <taxon>Funariaceae</taxon>
        <taxon>Physcomitrium</taxon>
    </lineage>
</organism>
<dbReference type="SUPFAM" id="SSF81338">
    <property type="entry name" value="Aquaporin-like"/>
    <property type="match status" value="1"/>
</dbReference>
<protein>
    <submittedName>
        <fullName evidence="8 9">Uncharacterized protein</fullName>
    </submittedName>
</protein>
<evidence type="ECO:0000256" key="5">
    <source>
        <dbReference type="RuleBase" id="RU000477"/>
    </source>
</evidence>
<comment type="similarity">
    <text evidence="5">Belongs to the MIP/aquaporin (TC 1.A.8) family.</text>
</comment>
<evidence type="ECO:0000256" key="3">
    <source>
        <dbReference type="ARBA" id="ARBA00022989"/>
    </source>
</evidence>
<dbReference type="PaxDb" id="3218-PP1S31_73V6.1"/>
<feature type="compositionally biased region" description="Basic and acidic residues" evidence="6">
    <location>
        <begin position="340"/>
        <end position="349"/>
    </location>
</feature>
<dbReference type="PANTHER" id="PTHR47002">
    <property type="entry name" value="AQUAPORIN-LIKE"/>
    <property type="match status" value="1"/>
</dbReference>
<feature type="transmembrane region" description="Helical" evidence="7">
    <location>
        <begin position="278"/>
        <end position="298"/>
    </location>
</feature>
<dbReference type="OMA" id="GINPGRC"/>
<keyword evidence="10" id="KW-1185">Reference proteome</keyword>
<dbReference type="Gene3D" id="1.20.1080.10">
    <property type="entry name" value="Glycerol uptake facilitator protein"/>
    <property type="match status" value="1"/>
</dbReference>
<dbReference type="AlphaFoldDB" id="A0A2K1JW09"/>
<reference evidence="9" key="3">
    <citation type="submission" date="2020-12" db="UniProtKB">
        <authorList>
            <consortium name="EnsemblPlants"/>
        </authorList>
    </citation>
    <scope>IDENTIFICATION</scope>
</reference>
<evidence type="ECO:0000256" key="1">
    <source>
        <dbReference type="ARBA" id="ARBA00004141"/>
    </source>
</evidence>
<dbReference type="GO" id="GO:0015267">
    <property type="term" value="F:channel activity"/>
    <property type="evidence" value="ECO:0007669"/>
    <property type="project" value="InterPro"/>
</dbReference>
<feature type="transmembrane region" description="Helical" evidence="7">
    <location>
        <begin position="95"/>
        <end position="116"/>
    </location>
</feature>
<evidence type="ECO:0000256" key="6">
    <source>
        <dbReference type="SAM" id="MobiDB-lite"/>
    </source>
</evidence>
<dbReference type="Gramene" id="Pp3c11_23630V3.3">
    <property type="protein sequence ID" value="Pp3c11_23630V3.3"/>
    <property type="gene ID" value="Pp3c11_23630"/>
</dbReference>
<evidence type="ECO:0000256" key="7">
    <source>
        <dbReference type="SAM" id="Phobius"/>
    </source>
</evidence>
<feature type="transmembrane region" description="Helical" evidence="7">
    <location>
        <begin position="229"/>
        <end position="249"/>
    </location>
</feature>
<dbReference type="GO" id="GO:0016020">
    <property type="term" value="C:membrane"/>
    <property type="evidence" value="ECO:0007669"/>
    <property type="project" value="UniProtKB-SubCell"/>
</dbReference>
<keyword evidence="3 7" id="KW-1133">Transmembrane helix</keyword>
<dbReference type="Pfam" id="PF00230">
    <property type="entry name" value="MIP"/>
    <property type="match status" value="1"/>
</dbReference>
<dbReference type="EMBL" id="ABEU02000011">
    <property type="protein sequence ID" value="PNR45704.1"/>
    <property type="molecule type" value="Genomic_DNA"/>
</dbReference>
<evidence type="ECO:0000313" key="10">
    <source>
        <dbReference type="Proteomes" id="UP000006727"/>
    </source>
</evidence>
<evidence type="ECO:0000313" key="9">
    <source>
        <dbReference type="EnsemblPlants" id="Pp3c11_23630V3.1"/>
    </source>
</evidence>
<dbReference type="RefSeq" id="XP_024389628.1">
    <property type="nucleotide sequence ID" value="XM_024533860.2"/>
</dbReference>
<dbReference type="InterPro" id="IPR023271">
    <property type="entry name" value="Aquaporin-like"/>
</dbReference>
<reference evidence="8 10" key="1">
    <citation type="journal article" date="2008" name="Science">
        <title>The Physcomitrella genome reveals evolutionary insights into the conquest of land by plants.</title>
        <authorList>
            <person name="Rensing S."/>
            <person name="Lang D."/>
            <person name="Zimmer A."/>
            <person name="Terry A."/>
            <person name="Salamov A."/>
            <person name="Shapiro H."/>
            <person name="Nishiyama T."/>
            <person name="Perroud P.-F."/>
            <person name="Lindquist E."/>
            <person name="Kamisugi Y."/>
            <person name="Tanahashi T."/>
            <person name="Sakakibara K."/>
            <person name="Fujita T."/>
            <person name="Oishi K."/>
            <person name="Shin-I T."/>
            <person name="Kuroki Y."/>
            <person name="Toyoda A."/>
            <person name="Suzuki Y."/>
            <person name="Hashimoto A."/>
            <person name="Yamaguchi K."/>
            <person name="Sugano A."/>
            <person name="Kohara Y."/>
            <person name="Fujiyama A."/>
            <person name="Anterola A."/>
            <person name="Aoki S."/>
            <person name="Ashton N."/>
            <person name="Barbazuk W.B."/>
            <person name="Barker E."/>
            <person name="Bennetzen J."/>
            <person name="Bezanilla M."/>
            <person name="Blankenship R."/>
            <person name="Cho S.H."/>
            <person name="Dutcher S."/>
            <person name="Estelle M."/>
            <person name="Fawcett J.A."/>
            <person name="Gundlach H."/>
            <person name="Hanada K."/>
            <person name="Heyl A."/>
            <person name="Hicks K.A."/>
            <person name="Hugh J."/>
            <person name="Lohr M."/>
            <person name="Mayer K."/>
            <person name="Melkozernov A."/>
            <person name="Murata T."/>
            <person name="Nelson D."/>
            <person name="Pils B."/>
            <person name="Prigge M."/>
            <person name="Reiss B."/>
            <person name="Renner T."/>
            <person name="Rombauts S."/>
            <person name="Rushton P."/>
            <person name="Sanderfoot A."/>
            <person name="Schween G."/>
            <person name="Shiu S.-H."/>
            <person name="Stueber K."/>
            <person name="Theodoulou F.L."/>
            <person name="Tu H."/>
            <person name="Van de Peer Y."/>
            <person name="Verrier P.J."/>
            <person name="Waters E."/>
            <person name="Wood A."/>
            <person name="Yang L."/>
            <person name="Cove D."/>
            <person name="Cuming A."/>
            <person name="Hasebe M."/>
            <person name="Lucas S."/>
            <person name="Mishler D.B."/>
            <person name="Reski R."/>
            <person name="Grigoriev I."/>
            <person name="Quatrano R.S."/>
            <person name="Boore J.L."/>
        </authorList>
    </citation>
    <scope>NUCLEOTIDE SEQUENCE [LARGE SCALE GENOMIC DNA]</scope>
    <source>
        <strain evidence="9 10">cv. Gransden 2004</strain>
    </source>
</reference>
<name>A0A2K1JW09_PHYPA</name>
<sequence length="371" mass="39259">MGHSQAADVVVYQHTASAPGTPTLDEDRGTCKIPEPISAISASKFSSEVLHRAVLRDLQNPEVWRAGVFECVASFAATFVGILCTISTLEAEFSHPVAVIACLQGLVLSLCIFAAAPATGGHVNPCITWTEMLTGHISPVRGVLYIIGQILGSIVGSFMAKIVVGNALATQYNLGGCYLQSRVSATSGMMGLGTGRALVLEIVLAFFVLFISYSVALDPPRLPRTGYTLAPFMIGGIVGLCIFAGAGLFSGYGGAGINPGRCIGPAVVLGGSMWTGHWVFWVGPGLSGALMAALYRNIPPTHIQVYKLRKEARKGLVGGRKNKPFFAKVNNLRLACGNEKDGERIRSDSSEDQSSSHHRGKPLTYGRDHAV</sequence>
<keyword evidence="5" id="KW-0813">Transport</keyword>
<dbReference type="Proteomes" id="UP000006727">
    <property type="component" value="Chromosome 11"/>
</dbReference>
<dbReference type="Gramene" id="Pp3c11_23630V3.1">
    <property type="protein sequence ID" value="Pp3c11_23630V3.1"/>
    <property type="gene ID" value="Pp3c11_23630"/>
</dbReference>
<gene>
    <name evidence="9" type="primary">LOC112289005</name>
    <name evidence="8" type="ORF">PHYPA_015475</name>
</gene>
<dbReference type="InterPro" id="IPR000425">
    <property type="entry name" value="MIP"/>
</dbReference>
<keyword evidence="2 5" id="KW-0812">Transmembrane</keyword>
<feature type="transmembrane region" description="Helical" evidence="7">
    <location>
        <begin position="197"/>
        <end position="217"/>
    </location>
</feature>